<dbReference type="RefSeq" id="WP_130103700.1">
    <property type="nucleotide sequence ID" value="NZ_SDWW01000046.1"/>
</dbReference>
<dbReference type="AlphaFoldDB" id="A0A4Q5MWL4"/>
<accession>A0A4Q5MWL4</accession>
<name>A0A4Q5MWL4_9MICO</name>
<comment type="caution">
    <text evidence="1">The sequence shown here is derived from an EMBL/GenBank/DDBJ whole genome shotgun (WGS) entry which is preliminary data.</text>
</comment>
<keyword evidence="2" id="KW-1185">Reference proteome</keyword>
<proteinExistence type="predicted"/>
<sequence>MTISLLYVAGCPHWQLLNNRLREALAAVGRGETAIDLVVVRTPREAEALGFHGSPTVLVDGIDPFADATTPVGLACRLYRTPAGVAGSPSVEQLAAVVR</sequence>
<evidence type="ECO:0000313" key="1">
    <source>
        <dbReference type="EMBL" id="RYV49969.1"/>
    </source>
</evidence>
<dbReference type="EMBL" id="SDWW01000046">
    <property type="protein sequence ID" value="RYV49969.1"/>
    <property type="molecule type" value="Genomic_DNA"/>
</dbReference>
<protein>
    <submittedName>
        <fullName evidence="1">Thioredoxin family protein</fullName>
    </submittedName>
</protein>
<dbReference type="Proteomes" id="UP000293764">
    <property type="component" value="Unassembled WGS sequence"/>
</dbReference>
<gene>
    <name evidence="1" type="ORF">EUA98_16015</name>
</gene>
<reference evidence="1 2" key="1">
    <citation type="submission" date="2019-01" db="EMBL/GenBank/DDBJ databases">
        <title>Novel species of Cellulomonas.</title>
        <authorList>
            <person name="Liu Q."/>
            <person name="Xin Y.-H."/>
        </authorList>
    </citation>
    <scope>NUCLEOTIDE SEQUENCE [LARGE SCALE GENOMIC DNA]</scope>
    <source>
        <strain evidence="1 2">HLT2-17</strain>
    </source>
</reference>
<dbReference type="OrthoDB" id="7185309at2"/>
<evidence type="ECO:0000313" key="2">
    <source>
        <dbReference type="Proteomes" id="UP000293764"/>
    </source>
</evidence>
<organism evidence="1 2">
    <name type="scientific">Pengzhenrongella frigida</name>
    <dbReference type="NCBI Taxonomy" id="1259133"/>
    <lineage>
        <taxon>Bacteria</taxon>
        <taxon>Bacillati</taxon>
        <taxon>Actinomycetota</taxon>
        <taxon>Actinomycetes</taxon>
        <taxon>Micrococcales</taxon>
        <taxon>Pengzhenrongella</taxon>
    </lineage>
</organism>